<dbReference type="Proteomes" id="UP000288805">
    <property type="component" value="Unassembled WGS sequence"/>
</dbReference>
<accession>A0A438KDE0</accession>
<dbReference type="EMBL" id="QGNW01000009">
    <property type="protein sequence ID" value="RVX19190.1"/>
    <property type="molecule type" value="Genomic_DNA"/>
</dbReference>
<sequence>MAPLGRPLFLFEFEDQREAERVFFSGEKCFYGKSLRLNPFVGCLSEEKRVQEFCGRQTRIRWNAGICNGPEFSLRLKGGRCLLLCRWWWVLLVLLYSCGGRFPFGGARCSPCGVAELRGKELRVSLRNTLLFAKGKERVAADMMGVGGVVEDNLFSSGNGLKVGGLVVEGLALPLDPRPGKGDETGFFLPLGSNLWFSPEKFVEIGALTTRRLHWCTGIAQILGVADGRHGDAVPKDEGGICTVTIGFEREGRYSLEQGLGALEVGADIKEGCVEGSGVSASSFEGSDSGLVGEDLSLEKGFSKLTDFSRFLGMPVEGFEEETWSKLRKLRKKVGGLNERERKLIKLVIRSQKVDLVCFLETKMQEMSEKVVKGLGVGRFLNWETVNARGVSGGIMCLWSYLGERNMISRINWVQLEFCGMIPSIRFTWCEGINSQAASRLDCFLVFDEWEDHFSGTFQFALPRAISDHYPIVLEGGGVKKGKTLFKFENMWLLTDGFKELVRKWWTEYIVAGTDGHCLAEKLKALKKDLREWNKKVFGIVSVSKSKAFARLQFRDLKERDNLLPLEEA</sequence>
<name>A0A438KDE0_VITVI</name>
<evidence type="ECO:0000313" key="1">
    <source>
        <dbReference type="EMBL" id="RVX19190.1"/>
    </source>
</evidence>
<reference evidence="1 2" key="1">
    <citation type="journal article" date="2018" name="PLoS Genet.">
        <title>Population sequencing reveals clonal diversity and ancestral inbreeding in the grapevine cultivar Chardonnay.</title>
        <authorList>
            <person name="Roach M.J."/>
            <person name="Johnson D.L."/>
            <person name="Bohlmann J."/>
            <person name="van Vuuren H.J."/>
            <person name="Jones S.J."/>
            <person name="Pretorius I.S."/>
            <person name="Schmidt S.A."/>
            <person name="Borneman A.R."/>
        </authorList>
    </citation>
    <scope>NUCLEOTIDE SEQUENCE [LARGE SCALE GENOMIC DNA]</scope>
    <source>
        <strain evidence="2">cv. Chardonnay</strain>
        <tissue evidence="1">Leaf</tissue>
    </source>
</reference>
<dbReference type="SUPFAM" id="SSF56219">
    <property type="entry name" value="DNase I-like"/>
    <property type="match status" value="1"/>
</dbReference>
<comment type="caution">
    <text evidence="1">The sequence shown here is derived from an EMBL/GenBank/DDBJ whole genome shotgun (WGS) entry which is preliminary data.</text>
</comment>
<dbReference type="PANTHER" id="PTHR33710:SF71">
    <property type="entry name" value="ENDONUCLEASE_EXONUCLEASE_PHOSPHATASE DOMAIN-CONTAINING PROTEIN"/>
    <property type="match status" value="1"/>
</dbReference>
<protein>
    <recommendedName>
        <fullName evidence="3">DUF4283 domain-containing protein</fullName>
    </recommendedName>
</protein>
<gene>
    <name evidence="1" type="ORF">CK203_008534</name>
</gene>
<organism evidence="1 2">
    <name type="scientific">Vitis vinifera</name>
    <name type="common">Grape</name>
    <dbReference type="NCBI Taxonomy" id="29760"/>
    <lineage>
        <taxon>Eukaryota</taxon>
        <taxon>Viridiplantae</taxon>
        <taxon>Streptophyta</taxon>
        <taxon>Embryophyta</taxon>
        <taxon>Tracheophyta</taxon>
        <taxon>Spermatophyta</taxon>
        <taxon>Magnoliopsida</taxon>
        <taxon>eudicotyledons</taxon>
        <taxon>Gunneridae</taxon>
        <taxon>Pentapetalae</taxon>
        <taxon>rosids</taxon>
        <taxon>Vitales</taxon>
        <taxon>Vitaceae</taxon>
        <taxon>Viteae</taxon>
        <taxon>Vitis</taxon>
    </lineage>
</organism>
<evidence type="ECO:0000313" key="2">
    <source>
        <dbReference type="Proteomes" id="UP000288805"/>
    </source>
</evidence>
<dbReference type="InterPro" id="IPR036691">
    <property type="entry name" value="Endo/exonu/phosph_ase_sf"/>
</dbReference>
<evidence type="ECO:0008006" key="3">
    <source>
        <dbReference type="Google" id="ProtNLM"/>
    </source>
</evidence>
<dbReference type="AlphaFoldDB" id="A0A438KDE0"/>
<proteinExistence type="predicted"/>
<dbReference type="PANTHER" id="PTHR33710">
    <property type="entry name" value="BNAC02G09200D PROTEIN"/>
    <property type="match status" value="1"/>
</dbReference>